<feature type="domain" description="SnoaL-like" evidence="1">
    <location>
        <begin position="30"/>
        <end position="145"/>
    </location>
</feature>
<dbReference type="Proteomes" id="UP001500456">
    <property type="component" value="Unassembled WGS sequence"/>
</dbReference>
<keyword evidence="3" id="KW-1185">Reference proteome</keyword>
<reference evidence="3" key="1">
    <citation type="journal article" date="2019" name="Int. J. Syst. Evol. Microbiol.">
        <title>The Global Catalogue of Microorganisms (GCM) 10K type strain sequencing project: providing services to taxonomists for standard genome sequencing and annotation.</title>
        <authorList>
            <consortium name="The Broad Institute Genomics Platform"/>
            <consortium name="The Broad Institute Genome Sequencing Center for Infectious Disease"/>
            <person name="Wu L."/>
            <person name="Ma J."/>
        </authorList>
    </citation>
    <scope>NUCLEOTIDE SEQUENCE [LARGE SCALE GENOMIC DNA]</scope>
    <source>
        <strain evidence="3">JCM 16924</strain>
    </source>
</reference>
<protein>
    <submittedName>
        <fullName evidence="2">Nuclear transport factor 2 family protein</fullName>
    </submittedName>
</protein>
<sequence>MWEDAAAAARTHSTWERKLSESTQAWVAAGVRAVLGAHTQAQDAGRTDDVVALYTPDGVLELPGMDPIEGHDALRDAFKGWAPTQPQLHLVTNTVVTSTTEGEARAVSDVAFLQRGETGWTVQVVGHYDDTLRRQDGAWRLHHRTTTYQA</sequence>
<dbReference type="InterPro" id="IPR037401">
    <property type="entry name" value="SnoaL-like"/>
</dbReference>
<name>A0ABP7SH56_9ACTN</name>
<gene>
    <name evidence="2" type="ORF">GCM10022232_61280</name>
</gene>
<dbReference type="Gene3D" id="3.10.450.50">
    <property type="match status" value="1"/>
</dbReference>
<dbReference type="CDD" id="cd00531">
    <property type="entry name" value="NTF2_like"/>
    <property type="match status" value="1"/>
</dbReference>
<comment type="caution">
    <text evidence="2">The sequence shown here is derived from an EMBL/GenBank/DDBJ whole genome shotgun (WGS) entry which is preliminary data.</text>
</comment>
<proteinExistence type="predicted"/>
<evidence type="ECO:0000313" key="3">
    <source>
        <dbReference type="Proteomes" id="UP001500456"/>
    </source>
</evidence>
<evidence type="ECO:0000313" key="2">
    <source>
        <dbReference type="EMBL" id="GAA4011502.1"/>
    </source>
</evidence>
<accession>A0ABP7SH56</accession>
<evidence type="ECO:0000259" key="1">
    <source>
        <dbReference type="Pfam" id="PF13577"/>
    </source>
</evidence>
<dbReference type="Pfam" id="PF13577">
    <property type="entry name" value="SnoaL_4"/>
    <property type="match status" value="1"/>
</dbReference>
<dbReference type="SUPFAM" id="SSF54427">
    <property type="entry name" value="NTF2-like"/>
    <property type="match status" value="1"/>
</dbReference>
<organism evidence="2 3">
    <name type="scientific">Streptomyces plumbiresistens</name>
    <dbReference type="NCBI Taxonomy" id="511811"/>
    <lineage>
        <taxon>Bacteria</taxon>
        <taxon>Bacillati</taxon>
        <taxon>Actinomycetota</taxon>
        <taxon>Actinomycetes</taxon>
        <taxon>Kitasatosporales</taxon>
        <taxon>Streptomycetaceae</taxon>
        <taxon>Streptomyces</taxon>
    </lineage>
</organism>
<dbReference type="InterPro" id="IPR032710">
    <property type="entry name" value="NTF2-like_dom_sf"/>
</dbReference>
<dbReference type="EMBL" id="BAAAZX010000019">
    <property type="protein sequence ID" value="GAA4011502.1"/>
    <property type="molecule type" value="Genomic_DNA"/>
</dbReference>